<evidence type="ECO:0000313" key="4">
    <source>
        <dbReference type="EMBL" id="CAH0023593.1"/>
    </source>
</evidence>
<dbReference type="SUPFAM" id="SSF159245">
    <property type="entry name" value="AttH-like"/>
    <property type="match status" value="1"/>
</dbReference>
<dbReference type="AlphaFoldDB" id="A0A9N9VKU5"/>
<dbReference type="Pfam" id="PF25581">
    <property type="entry name" value="AsqO_C"/>
    <property type="match status" value="1"/>
</dbReference>
<name>A0A9N9VKU5_9HYPO</name>
<keyword evidence="1" id="KW-0732">Signal</keyword>
<dbReference type="EMBL" id="CABFNQ020000693">
    <property type="protein sequence ID" value="CAH0023593.1"/>
    <property type="molecule type" value="Genomic_DNA"/>
</dbReference>
<feature type="signal peptide" evidence="1">
    <location>
        <begin position="1"/>
        <end position="25"/>
    </location>
</feature>
<comment type="caution">
    <text evidence="4">The sequence shown here is derived from an EMBL/GenBank/DDBJ whole genome shotgun (WGS) entry which is preliminary data.</text>
</comment>
<feature type="domain" description="Diels-Alderase N-terminal" evidence="2">
    <location>
        <begin position="101"/>
        <end position="205"/>
    </location>
</feature>
<dbReference type="Proteomes" id="UP000696573">
    <property type="component" value="Unassembled WGS sequence"/>
</dbReference>
<feature type="chain" id="PRO_5040443037" description="AttH domain-containing protein" evidence="1">
    <location>
        <begin position="26"/>
        <end position="309"/>
    </location>
</feature>
<evidence type="ECO:0000313" key="5">
    <source>
        <dbReference type="Proteomes" id="UP000696573"/>
    </source>
</evidence>
<gene>
    <name evidence="4" type="ORF">CRHIZ90672A_00018323</name>
</gene>
<dbReference type="InterPro" id="IPR057722">
    <property type="entry name" value="AsqO/PenF-like_C"/>
</dbReference>
<feature type="domain" description="AsqO/PenF-like C-terminal" evidence="3">
    <location>
        <begin position="213"/>
        <end position="306"/>
    </location>
</feature>
<dbReference type="InterPro" id="IPR056402">
    <property type="entry name" value="DA_N"/>
</dbReference>
<evidence type="ECO:0000256" key="1">
    <source>
        <dbReference type="SAM" id="SignalP"/>
    </source>
</evidence>
<evidence type="ECO:0008006" key="6">
    <source>
        <dbReference type="Google" id="ProtNLM"/>
    </source>
</evidence>
<evidence type="ECO:0000259" key="2">
    <source>
        <dbReference type="Pfam" id="PF24137"/>
    </source>
</evidence>
<reference evidence="4" key="1">
    <citation type="submission" date="2021-10" db="EMBL/GenBank/DDBJ databases">
        <authorList>
            <person name="Piombo E."/>
        </authorList>
    </citation>
    <scope>NUCLEOTIDE SEQUENCE</scope>
</reference>
<proteinExistence type="predicted"/>
<keyword evidence="5" id="KW-1185">Reference proteome</keyword>
<accession>A0A9N9VKU5</accession>
<protein>
    <recommendedName>
        <fullName evidence="6">AttH domain-containing protein</fullName>
    </recommendedName>
</protein>
<dbReference type="OrthoDB" id="5344254at2759"/>
<evidence type="ECO:0000259" key="3">
    <source>
        <dbReference type="Pfam" id="PF25581"/>
    </source>
</evidence>
<dbReference type="Pfam" id="PF24137">
    <property type="entry name" value="DA_N"/>
    <property type="match status" value="1"/>
</dbReference>
<organism evidence="4 5">
    <name type="scientific">Clonostachys rhizophaga</name>
    <dbReference type="NCBI Taxonomy" id="160324"/>
    <lineage>
        <taxon>Eukaryota</taxon>
        <taxon>Fungi</taxon>
        <taxon>Dikarya</taxon>
        <taxon>Ascomycota</taxon>
        <taxon>Pezizomycotina</taxon>
        <taxon>Sordariomycetes</taxon>
        <taxon>Hypocreomycetidae</taxon>
        <taxon>Hypocreales</taxon>
        <taxon>Bionectriaceae</taxon>
        <taxon>Clonostachys</taxon>
    </lineage>
</organism>
<sequence length="309" mass="32779">MQTRPWTSGLLSAVVFTILFDLAGATGASTVTTIPAEATVGPAMAEYVSGDPAVDAPKLSAYNSAVFDWWYFDAISADLTQGLFLTFNLALATGVSGGNNESIPFASIYATRGTWEGTGFSWVASPDMESYTITINSTYVSGTHSFESKAPAHYPCGPVEPGSDLVVAPSVGWINTLPDADASVSLSVGGTAVDWSGIGYHDKNWGTEFFGSTFNSWYWGHVRVGPYSLVWFSVPAPGDRQYLSSYVAKDREVLSASCGPSSVIVRPVGTPYPRGSDPNWPLGYQISIGIGEGETLNVTFEQTGVIISS</sequence>